<organism evidence="5 6">
    <name type="scientific">Candidatus Lloydbacteria bacterium RIFCSPHIGHO2_02_FULL_54_17</name>
    <dbReference type="NCBI Taxonomy" id="1798664"/>
    <lineage>
        <taxon>Bacteria</taxon>
        <taxon>Candidatus Lloydiibacteriota</taxon>
    </lineage>
</organism>
<dbReference type="Proteomes" id="UP000178636">
    <property type="component" value="Unassembled WGS sequence"/>
</dbReference>
<comment type="caution">
    <text evidence="5">The sequence shown here is derived from an EMBL/GenBank/DDBJ whole genome shotgun (WGS) entry which is preliminary data.</text>
</comment>
<accession>A0A1G2DE80</accession>
<dbReference type="InterPro" id="IPR017853">
    <property type="entry name" value="GH"/>
</dbReference>
<evidence type="ECO:0000256" key="1">
    <source>
        <dbReference type="ARBA" id="ARBA00008875"/>
    </source>
</evidence>
<evidence type="ECO:0000259" key="4">
    <source>
        <dbReference type="Pfam" id="PF01229"/>
    </source>
</evidence>
<dbReference type="Gene3D" id="3.20.20.80">
    <property type="entry name" value="Glycosidases"/>
    <property type="match status" value="1"/>
</dbReference>
<proteinExistence type="inferred from homology"/>
<protein>
    <recommendedName>
        <fullName evidence="4">Glycosyl hydrolases family 39 N-terminal catalytic domain-containing protein</fullName>
    </recommendedName>
</protein>
<dbReference type="Pfam" id="PF01229">
    <property type="entry name" value="Glyco_hydro_39"/>
    <property type="match status" value="1"/>
</dbReference>
<evidence type="ECO:0000313" key="6">
    <source>
        <dbReference type="Proteomes" id="UP000178636"/>
    </source>
</evidence>
<evidence type="ECO:0000313" key="5">
    <source>
        <dbReference type="EMBL" id="OGZ11160.1"/>
    </source>
</evidence>
<dbReference type="STRING" id="1798664.A3C93_06555"/>
<keyword evidence="2" id="KW-0378">Hydrolase</keyword>
<evidence type="ECO:0000256" key="2">
    <source>
        <dbReference type="ARBA" id="ARBA00022801"/>
    </source>
</evidence>
<name>A0A1G2DE80_9BACT</name>
<dbReference type="SUPFAM" id="SSF51445">
    <property type="entry name" value="(Trans)glycosidases"/>
    <property type="match status" value="1"/>
</dbReference>
<sequence>MQKKILPAILLLLSIGLVFFVFAKKGQVGNNTPSERAPAEVVEEESAVRSPSVLHVAVDANARMGEMPHVFRLGALGMKWPGAPVAERFFKDQLPGELFVGWNLDFASRLDPGGLADLPSLDAFLKTLPSSNMALWAKEWHRAGGEVTVSAFCTPKWLRTVTGDLDTNCHNPPKDLTGWNTYIRGIASYFQDTAKIPVGYHTWDESDSHFFRGPLKEYLDLHKATVEAVRSVDPQAKIFGPNSAAFLGENFEEDLEKPLVYHFLEYSRKHDLPLDGLTWHIFSLVPETYDDDVAQARAWAKEFGYTDLAFDINSWGPLDANYNTEEVAAFVVPVLDEMQRAGIERHVFFNLFEHWQGGEVTPDSEFTEGGLGIFTKDFVIKPVYNSFRALALLSGKTDGKIADRVGVSMPDDGYVTVVASRGANHTRVLIANFVPSGKFLEASLLSVARACLVADGYSMEELRAMAGEMRKGEVLSPKAKTDLEKCSPHVDAKKSEMLNFSKTPREVSVAVSNLSTGKHTVKKYLIDAEHSNSCRYNKSTEPRPTDTACGVGGAIDKEVAKVKQEAIKKQDRDLFFRAVDAINNKKEVALETVSEESVNIADTTYTETVFLQPNAVLLIEIGA</sequence>
<reference evidence="5 6" key="1">
    <citation type="journal article" date="2016" name="Nat. Commun.">
        <title>Thousands of microbial genomes shed light on interconnected biogeochemical processes in an aquifer system.</title>
        <authorList>
            <person name="Anantharaman K."/>
            <person name="Brown C.T."/>
            <person name="Hug L.A."/>
            <person name="Sharon I."/>
            <person name="Castelle C.J."/>
            <person name="Probst A.J."/>
            <person name="Thomas B.C."/>
            <person name="Singh A."/>
            <person name="Wilkins M.J."/>
            <person name="Karaoz U."/>
            <person name="Brodie E.L."/>
            <person name="Williams K.H."/>
            <person name="Hubbard S.S."/>
            <person name="Banfield J.F."/>
        </authorList>
    </citation>
    <scope>NUCLEOTIDE SEQUENCE [LARGE SCALE GENOMIC DNA]</scope>
</reference>
<dbReference type="EMBL" id="MHLO01000037">
    <property type="protein sequence ID" value="OGZ11160.1"/>
    <property type="molecule type" value="Genomic_DNA"/>
</dbReference>
<dbReference type="InterPro" id="IPR049166">
    <property type="entry name" value="GH39_cat"/>
</dbReference>
<gene>
    <name evidence="5" type="ORF">A3C93_06555</name>
</gene>
<keyword evidence="3" id="KW-0326">Glycosidase</keyword>
<feature type="domain" description="Glycosyl hydrolases family 39 N-terminal catalytic" evidence="4">
    <location>
        <begin position="171"/>
        <end position="396"/>
    </location>
</feature>
<comment type="similarity">
    <text evidence="1">Belongs to the glycosyl hydrolase 39 family.</text>
</comment>
<dbReference type="GO" id="GO:0016798">
    <property type="term" value="F:hydrolase activity, acting on glycosyl bonds"/>
    <property type="evidence" value="ECO:0007669"/>
    <property type="project" value="UniProtKB-KW"/>
</dbReference>
<evidence type="ECO:0000256" key="3">
    <source>
        <dbReference type="ARBA" id="ARBA00023295"/>
    </source>
</evidence>
<dbReference type="AlphaFoldDB" id="A0A1G2DE80"/>